<keyword evidence="1" id="KW-1133">Transmembrane helix</keyword>
<dbReference type="EMBL" id="LAZR01061833">
    <property type="protein sequence ID" value="KKK62783.1"/>
    <property type="molecule type" value="Genomic_DNA"/>
</dbReference>
<feature type="non-terminal residue" evidence="2">
    <location>
        <position position="1"/>
    </location>
</feature>
<sequence>WWDKGLIHQMFPQWVASLDYSHYSRWPHDPNKMEITAETPETRKALNKQEWVQSYYEGAKPSAASSKQTMIAQYAPFAAIILVVLVGFFLYTNMQSIQQHLSVLENTLNAITR</sequence>
<feature type="transmembrane region" description="Helical" evidence="1">
    <location>
        <begin position="71"/>
        <end position="91"/>
    </location>
</feature>
<organism evidence="2">
    <name type="scientific">marine sediment metagenome</name>
    <dbReference type="NCBI Taxonomy" id="412755"/>
    <lineage>
        <taxon>unclassified sequences</taxon>
        <taxon>metagenomes</taxon>
        <taxon>ecological metagenomes</taxon>
    </lineage>
</organism>
<evidence type="ECO:0000256" key="1">
    <source>
        <dbReference type="SAM" id="Phobius"/>
    </source>
</evidence>
<evidence type="ECO:0000313" key="2">
    <source>
        <dbReference type="EMBL" id="KKK62783.1"/>
    </source>
</evidence>
<keyword evidence="1" id="KW-0812">Transmembrane</keyword>
<gene>
    <name evidence="2" type="ORF">LCGC14_3000860</name>
</gene>
<dbReference type="AlphaFoldDB" id="A0A0F8X1I7"/>
<reference evidence="2" key="1">
    <citation type="journal article" date="2015" name="Nature">
        <title>Complex archaea that bridge the gap between prokaryotes and eukaryotes.</title>
        <authorList>
            <person name="Spang A."/>
            <person name="Saw J.H."/>
            <person name="Jorgensen S.L."/>
            <person name="Zaremba-Niedzwiedzka K."/>
            <person name="Martijn J."/>
            <person name="Lind A.E."/>
            <person name="van Eijk R."/>
            <person name="Schleper C."/>
            <person name="Guy L."/>
            <person name="Ettema T.J."/>
        </authorList>
    </citation>
    <scope>NUCLEOTIDE SEQUENCE</scope>
</reference>
<name>A0A0F8X1I7_9ZZZZ</name>
<protein>
    <submittedName>
        <fullName evidence="2">Uncharacterized protein</fullName>
    </submittedName>
</protein>
<accession>A0A0F8X1I7</accession>
<keyword evidence="1" id="KW-0472">Membrane</keyword>
<proteinExistence type="predicted"/>
<comment type="caution">
    <text evidence="2">The sequence shown here is derived from an EMBL/GenBank/DDBJ whole genome shotgun (WGS) entry which is preliminary data.</text>
</comment>